<proteinExistence type="predicted"/>
<dbReference type="Proteomes" id="UP000643810">
    <property type="component" value="Unassembled WGS sequence"/>
</dbReference>
<gene>
    <name evidence="2" type="ORF">H8R94_03655</name>
</gene>
<keyword evidence="1" id="KW-1133">Transmembrane helix</keyword>
<evidence type="ECO:0000313" key="3">
    <source>
        <dbReference type="Proteomes" id="UP000643810"/>
    </source>
</evidence>
<name>A0ABR7GG19_9FIRM</name>
<keyword evidence="1" id="KW-0472">Membrane</keyword>
<dbReference type="RefSeq" id="WP_158573010.1">
    <property type="nucleotide sequence ID" value="NZ_JACOPG010000001.1"/>
</dbReference>
<dbReference type="EMBL" id="JACOPG010000001">
    <property type="protein sequence ID" value="MBC5685720.1"/>
    <property type="molecule type" value="Genomic_DNA"/>
</dbReference>
<keyword evidence="1" id="KW-0812">Transmembrane</keyword>
<comment type="caution">
    <text evidence="2">The sequence shown here is derived from an EMBL/GenBank/DDBJ whole genome shotgun (WGS) entry which is preliminary data.</text>
</comment>
<evidence type="ECO:0000256" key="1">
    <source>
        <dbReference type="SAM" id="Phobius"/>
    </source>
</evidence>
<accession>A0ABR7GG19</accession>
<evidence type="ECO:0000313" key="2">
    <source>
        <dbReference type="EMBL" id="MBC5685720.1"/>
    </source>
</evidence>
<protein>
    <submittedName>
        <fullName evidence="2">Uncharacterized protein</fullName>
    </submittedName>
</protein>
<feature type="transmembrane region" description="Helical" evidence="1">
    <location>
        <begin position="12"/>
        <end position="30"/>
    </location>
</feature>
<reference evidence="2 3" key="1">
    <citation type="submission" date="2020-08" db="EMBL/GenBank/DDBJ databases">
        <title>Genome public.</title>
        <authorList>
            <person name="Liu C."/>
            <person name="Sun Q."/>
        </authorList>
    </citation>
    <scope>NUCLEOTIDE SEQUENCE [LARGE SCALE GENOMIC DNA]</scope>
    <source>
        <strain evidence="2 3">NSJ-9</strain>
    </source>
</reference>
<organism evidence="2 3">
    <name type="scientific">Roseburia lenta</name>
    <dbReference type="NCBI Taxonomy" id="2763061"/>
    <lineage>
        <taxon>Bacteria</taxon>
        <taxon>Bacillati</taxon>
        <taxon>Bacillota</taxon>
        <taxon>Clostridia</taxon>
        <taxon>Lachnospirales</taxon>
        <taxon>Lachnospiraceae</taxon>
        <taxon>Roseburia</taxon>
    </lineage>
</organism>
<keyword evidence="3" id="KW-1185">Reference proteome</keyword>
<sequence length="54" mass="5835">MQDIIKEYGPAMITVVVIGAMLILVSTLIGKDQNSIVGGAFSQLLTYFFTKNAL</sequence>